<keyword evidence="2" id="KW-0670">Pyruvate</keyword>
<dbReference type="GO" id="GO:0030955">
    <property type="term" value="F:potassium ion binding"/>
    <property type="evidence" value="ECO:0007669"/>
    <property type="project" value="InterPro"/>
</dbReference>
<gene>
    <name evidence="2" type="ORF">CTI12_AA148970</name>
</gene>
<evidence type="ECO:0000259" key="1">
    <source>
        <dbReference type="Pfam" id="PF02887"/>
    </source>
</evidence>
<proteinExistence type="predicted"/>
<dbReference type="OrthoDB" id="108365at2759"/>
<dbReference type="Gene3D" id="3.40.1380.20">
    <property type="entry name" value="Pyruvate kinase, C-terminal domain"/>
    <property type="match status" value="1"/>
</dbReference>
<dbReference type="GO" id="GO:0016301">
    <property type="term" value="F:kinase activity"/>
    <property type="evidence" value="ECO:0007669"/>
    <property type="project" value="UniProtKB-KW"/>
</dbReference>
<dbReference type="InterPro" id="IPR036918">
    <property type="entry name" value="Pyrv_Knase_C_sf"/>
</dbReference>
<protein>
    <submittedName>
        <fullName evidence="2">Pyruvate kinase, cytosolic isozyme</fullName>
    </submittedName>
</protein>
<dbReference type="AlphaFoldDB" id="A0A2U1PHH9"/>
<evidence type="ECO:0000313" key="3">
    <source>
        <dbReference type="Proteomes" id="UP000245207"/>
    </source>
</evidence>
<organism evidence="2 3">
    <name type="scientific">Artemisia annua</name>
    <name type="common">Sweet wormwood</name>
    <dbReference type="NCBI Taxonomy" id="35608"/>
    <lineage>
        <taxon>Eukaryota</taxon>
        <taxon>Viridiplantae</taxon>
        <taxon>Streptophyta</taxon>
        <taxon>Embryophyta</taxon>
        <taxon>Tracheophyta</taxon>
        <taxon>Spermatophyta</taxon>
        <taxon>Magnoliopsida</taxon>
        <taxon>eudicotyledons</taxon>
        <taxon>Gunneridae</taxon>
        <taxon>Pentapetalae</taxon>
        <taxon>asterids</taxon>
        <taxon>campanulids</taxon>
        <taxon>Asterales</taxon>
        <taxon>Asteraceae</taxon>
        <taxon>Asteroideae</taxon>
        <taxon>Anthemideae</taxon>
        <taxon>Artemisiinae</taxon>
        <taxon>Artemisia</taxon>
    </lineage>
</organism>
<dbReference type="Pfam" id="PF02887">
    <property type="entry name" value="PK_C"/>
    <property type="match status" value="1"/>
</dbReference>
<dbReference type="Proteomes" id="UP000245207">
    <property type="component" value="Unassembled WGS sequence"/>
</dbReference>
<keyword evidence="3" id="KW-1185">Reference proteome</keyword>
<accession>A0A2U1PHH9</accession>
<dbReference type="GO" id="GO:0000287">
    <property type="term" value="F:magnesium ion binding"/>
    <property type="evidence" value="ECO:0007669"/>
    <property type="project" value="InterPro"/>
</dbReference>
<keyword evidence="2" id="KW-0808">Transferase</keyword>
<name>A0A2U1PHH9_ARTAN</name>
<reference evidence="2 3" key="1">
    <citation type="journal article" date="2018" name="Mol. Plant">
        <title>The genome of Artemisia annua provides insight into the evolution of Asteraceae family and artemisinin biosynthesis.</title>
        <authorList>
            <person name="Shen Q."/>
            <person name="Zhang L."/>
            <person name="Liao Z."/>
            <person name="Wang S."/>
            <person name="Yan T."/>
            <person name="Shi P."/>
            <person name="Liu M."/>
            <person name="Fu X."/>
            <person name="Pan Q."/>
            <person name="Wang Y."/>
            <person name="Lv Z."/>
            <person name="Lu X."/>
            <person name="Zhang F."/>
            <person name="Jiang W."/>
            <person name="Ma Y."/>
            <person name="Chen M."/>
            <person name="Hao X."/>
            <person name="Li L."/>
            <person name="Tang Y."/>
            <person name="Lv G."/>
            <person name="Zhou Y."/>
            <person name="Sun X."/>
            <person name="Brodelius P.E."/>
            <person name="Rose J.K.C."/>
            <person name="Tang K."/>
        </authorList>
    </citation>
    <scope>NUCLEOTIDE SEQUENCE [LARGE SCALE GENOMIC DNA]</scope>
    <source>
        <strain evidence="3">cv. Huhao1</strain>
        <tissue evidence="2">Leaf</tissue>
    </source>
</reference>
<dbReference type="SUPFAM" id="SSF52935">
    <property type="entry name" value="PK C-terminal domain-like"/>
    <property type="match status" value="1"/>
</dbReference>
<evidence type="ECO:0000313" key="2">
    <source>
        <dbReference type="EMBL" id="PWA85200.1"/>
    </source>
</evidence>
<dbReference type="EMBL" id="PKPP01001148">
    <property type="protein sequence ID" value="PWA85200.1"/>
    <property type="molecule type" value="Genomic_DNA"/>
</dbReference>
<dbReference type="GO" id="GO:0004743">
    <property type="term" value="F:pyruvate kinase activity"/>
    <property type="evidence" value="ECO:0007669"/>
    <property type="project" value="InterPro"/>
</dbReference>
<sequence>MFWLAQTESCLVEKPQLGPIQNLLFVPWPRFAWKLKTPDYNDVFKMITANAPVPVSPLEILASSAIRTAISSKSSLILVLTRGGSTLKLVAKYRFGMPILSGVVSEIKIDSFDWSCSDESPARPSKEAIEFALQQCKEKGLCKTGDVIVALHHVGTTSIIKIVTVK</sequence>
<dbReference type="InterPro" id="IPR001697">
    <property type="entry name" value="Pyr_Knase"/>
</dbReference>
<feature type="domain" description="Pyruvate kinase C-terminal" evidence="1">
    <location>
        <begin position="61"/>
        <end position="163"/>
    </location>
</feature>
<dbReference type="InterPro" id="IPR015795">
    <property type="entry name" value="Pyrv_Knase_C"/>
</dbReference>
<dbReference type="STRING" id="35608.A0A2U1PHH9"/>
<dbReference type="PANTHER" id="PTHR11817">
    <property type="entry name" value="PYRUVATE KINASE"/>
    <property type="match status" value="1"/>
</dbReference>
<keyword evidence="2" id="KW-0418">Kinase</keyword>
<comment type="caution">
    <text evidence="2">The sequence shown here is derived from an EMBL/GenBank/DDBJ whole genome shotgun (WGS) entry which is preliminary data.</text>
</comment>